<evidence type="ECO:0000256" key="4">
    <source>
        <dbReference type="ARBA" id="ARBA00022576"/>
    </source>
</evidence>
<keyword evidence="8" id="KW-0175">Coiled coil</keyword>
<dbReference type="NCBIfam" id="NF006719">
    <property type="entry name" value="PRK09257.1"/>
    <property type="match status" value="1"/>
</dbReference>
<dbReference type="InterPro" id="IPR000796">
    <property type="entry name" value="Asp_trans"/>
</dbReference>
<sequence>MSTSVFDVVEMAPDDPILGLNEAFKTDPRKEKVNLSIGVYCTEEGKVPLLKVVEQTEKKLAEAGAPHTYLPISGIPAFTSGVQKLIFGPDSEVVKTKRAATVQSLGGTGALKVGADFLATVLKNPEAVVSAPTWQNHVAIFESAGFKVGSYPYYDKKTGEIDFPAMLECLKGLKKDTVVILHACCHNPTGVDLTQEQWAQVVEVCRDKGLIPFLDIAYQGFGAGLNEDAGSIRQFADSGIPFFVSNSFSKSFSLYGERIGALTVVCKSEEEAKRVNSKLKSVIRANYSNPPAHGAKIVSAVLNDPVLLQQWHEDLKGMRERIKEMRHLLAEALKKEGAKVDFSFIEDQHGMFSFSRLTPEQVQRLKDEFGVYAVKSGRICVASLNKANVAYTAKAIKEVL</sequence>
<keyword evidence="11" id="KW-1185">Reference proteome</keyword>
<evidence type="ECO:0000259" key="9">
    <source>
        <dbReference type="Pfam" id="PF00155"/>
    </source>
</evidence>
<dbReference type="SUPFAM" id="SSF53383">
    <property type="entry name" value="PLP-dependent transferases"/>
    <property type="match status" value="1"/>
</dbReference>
<evidence type="ECO:0000256" key="3">
    <source>
        <dbReference type="ARBA" id="ARBA00011738"/>
    </source>
</evidence>
<dbReference type="InterPro" id="IPR015421">
    <property type="entry name" value="PyrdxlP-dep_Trfase_major"/>
</dbReference>
<dbReference type="GO" id="GO:0004838">
    <property type="term" value="F:L-tyrosine-2-oxoglutarate transaminase activity"/>
    <property type="evidence" value="ECO:0007669"/>
    <property type="project" value="TreeGrafter"/>
</dbReference>
<proteinExistence type="inferred from homology"/>
<dbReference type="FunFam" id="3.40.640.10:FF:000015">
    <property type="entry name" value="Aspartate aminotransferase"/>
    <property type="match status" value="1"/>
</dbReference>
<dbReference type="EC" id="2.6.1.-" evidence="7"/>
<dbReference type="InterPro" id="IPR004839">
    <property type="entry name" value="Aminotransferase_I/II_large"/>
</dbReference>
<evidence type="ECO:0000256" key="2">
    <source>
        <dbReference type="ARBA" id="ARBA00007441"/>
    </source>
</evidence>
<keyword evidence="6" id="KW-0663">Pyridoxal phosphate</keyword>
<dbReference type="CDD" id="cd00609">
    <property type="entry name" value="AAT_like"/>
    <property type="match status" value="1"/>
</dbReference>
<dbReference type="Gene3D" id="3.40.640.10">
    <property type="entry name" value="Type I PLP-dependent aspartate aminotransferase-like (Major domain)"/>
    <property type="match status" value="1"/>
</dbReference>
<keyword evidence="5 7" id="KW-0808">Transferase</keyword>
<protein>
    <recommendedName>
        <fullName evidence="7">Aminotransferase</fullName>
        <ecNumber evidence="7">2.6.1.-</ecNumber>
    </recommendedName>
</protein>
<dbReference type="GO" id="GO:0030170">
    <property type="term" value="F:pyridoxal phosphate binding"/>
    <property type="evidence" value="ECO:0007669"/>
    <property type="project" value="InterPro"/>
</dbReference>
<dbReference type="GO" id="GO:0033585">
    <property type="term" value="P:L-phenylalanine biosynthetic process from chorismate via phenylpyruvate"/>
    <property type="evidence" value="ECO:0007669"/>
    <property type="project" value="TreeGrafter"/>
</dbReference>
<dbReference type="PANTHER" id="PTHR11879:SF37">
    <property type="entry name" value="AROMATIC-AMINO-ACID AMINOTRANSFERASE"/>
    <property type="match status" value="1"/>
</dbReference>
<dbReference type="Gene3D" id="3.90.1150.10">
    <property type="entry name" value="Aspartate Aminotransferase, domain 1"/>
    <property type="match status" value="1"/>
</dbReference>
<evidence type="ECO:0000313" key="11">
    <source>
        <dbReference type="Proteomes" id="UP000214610"/>
    </source>
</evidence>
<dbReference type="InterPro" id="IPR015424">
    <property type="entry name" value="PyrdxlP-dep_Trfase"/>
</dbReference>
<dbReference type="PROSITE" id="PS00105">
    <property type="entry name" value="AA_TRANSFER_CLASS_1"/>
    <property type="match status" value="1"/>
</dbReference>
<dbReference type="PANTHER" id="PTHR11879">
    <property type="entry name" value="ASPARTATE AMINOTRANSFERASE"/>
    <property type="match status" value="1"/>
</dbReference>
<dbReference type="FunFam" id="3.90.1150.10:FF:000001">
    <property type="entry name" value="Aspartate aminotransferase"/>
    <property type="match status" value="1"/>
</dbReference>
<dbReference type="Pfam" id="PF00155">
    <property type="entry name" value="Aminotran_1_2"/>
    <property type="match status" value="1"/>
</dbReference>
<dbReference type="GO" id="GO:0005829">
    <property type="term" value="C:cytosol"/>
    <property type="evidence" value="ECO:0007669"/>
    <property type="project" value="TreeGrafter"/>
</dbReference>
<keyword evidence="4 7" id="KW-0032">Aminotransferase</keyword>
<dbReference type="EMBL" id="NHMP01000001">
    <property type="protein sequence ID" value="OXE50760.1"/>
    <property type="molecule type" value="Genomic_DNA"/>
</dbReference>
<feature type="coiled-coil region" evidence="8">
    <location>
        <begin position="308"/>
        <end position="335"/>
    </location>
</feature>
<dbReference type="AlphaFoldDB" id="A0A227KQE3"/>
<dbReference type="InterPro" id="IPR015422">
    <property type="entry name" value="PyrdxlP-dep_Trfase_small"/>
</dbReference>
<dbReference type="Proteomes" id="UP000214610">
    <property type="component" value="Unassembled WGS sequence"/>
</dbReference>
<gene>
    <name evidence="10" type="ORF">ADH67_00175</name>
</gene>
<evidence type="ECO:0000256" key="1">
    <source>
        <dbReference type="ARBA" id="ARBA00001933"/>
    </source>
</evidence>
<reference evidence="11" key="1">
    <citation type="submission" date="2017-05" db="EMBL/GenBank/DDBJ databases">
        <title>Improved OligoMM genomes.</title>
        <authorList>
            <person name="Garzetti D."/>
        </authorList>
    </citation>
    <scope>NUCLEOTIDE SEQUENCE [LARGE SCALE GENOMIC DNA]</scope>
    <source>
        <strain evidence="11">YL45</strain>
    </source>
</reference>
<dbReference type="InterPro" id="IPR004838">
    <property type="entry name" value="NHTrfase_class1_PyrdxlP-BS"/>
</dbReference>
<comment type="cofactor">
    <cofactor evidence="1 7">
        <name>pyridoxal 5'-phosphate</name>
        <dbReference type="ChEBI" id="CHEBI:597326"/>
    </cofactor>
</comment>
<evidence type="ECO:0000256" key="5">
    <source>
        <dbReference type="ARBA" id="ARBA00022679"/>
    </source>
</evidence>
<dbReference type="RefSeq" id="WP_066595525.1">
    <property type="nucleotide sequence ID" value="NZ_CAJTBZ010000001.1"/>
</dbReference>
<evidence type="ECO:0000256" key="6">
    <source>
        <dbReference type="ARBA" id="ARBA00022898"/>
    </source>
</evidence>
<dbReference type="GeneID" id="78362938"/>
<evidence type="ECO:0000256" key="8">
    <source>
        <dbReference type="SAM" id="Coils"/>
    </source>
</evidence>
<comment type="subunit">
    <text evidence="3">Homodimer.</text>
</comment>
<organism evidence="10 11">
    <name type="scientific">Turicimonas muris</name>
    <dbReference type="NCBI Taxonomy" id="1796652"/>
    <lineage>
        <taxon>Bacteria</taxon>
        <taxon>Pseudomonadati</taxon>
        <taxon>Pseudomonadota</taxon>
        <taxon>Betaproteobacteria</taxon>
        <taxon>Burkholderiales</taxon>
        <taxon>Sutterellaceae</taxon>
        <taxon>Turicimonas</taxon>
    </lineage>
</organism>
<evidence type="ECO:0000256" key="7">
    <source>
        <dbReference type="RuleBase" id="RU000481"/>
    </source>
</evidence>
<comment type="caution">
    <text evidence="10">The sequence shown here is derived from an EMBL/GenBank/DDBJ whole genome shotgun (WGS) entry which is preliminary data.</text>
</comment>
<dbReference type="PRINTS" id="PR00799">
    <property type="entry name" value="TRANSAMINASE"/>
</dbReference>
<dbReference type="GO" id="GO:0042802">
    <property type="term" value="F:identical protein binding"/>
    <property type="evidence" value="ECO:0007669"/>
    <property type="project" value="TreeGrafter"/>
</dbReference>
<name>A0A227KQE3_9BURK</name>
<accession>A0A227KQE3</accession>
<feature type="domain" description="Aminotransferase class I/classII large" evidence="9">
    <location>
        <begin position="31"/>
        <end position="396"/>
    </location>
</feature>
<evidence type="ECO:0000313" key="10">
    <source>
        <dbReference type="EMBL" id="OXE50760.1"/>
    </source>
</evidence>
<comment type="similarity">
    <text evidence="2 7">Belongs to the class-I pyridoxal-phosphate-dependent aminotransferase family.</text>
</comment>